<evidence type="ECO:0000313" key="4">
    <source>
        <dbReference type="Proteomes" id="UP000887568"/>
    </source>
</evidence>
<evidence type="ECO:0008006" key="5">
    <source>
        <dbReference type="Google" id="ProtNLM"/>
    </source>
</evidence>
<dbReference type="Proteomes" id="UP000887568">
    <property type="component" value="Unplaced"/>
</dbReference>
<reference evidence="3" key="1">
    <citation type="submission" date="2022-11" db="UniProtKB">
        <authorList>
            <consortium name="EnsemblMetazoa"/>
        </authorList>
    </citation>
    <scope>IDENTIFICATION</scope>
</reference>
<dbReference type="SUPFAM" id="SSF52833">
    <property type="entry name" value="Thioredoxin-like"/>
    <property type="match status" value="1"/>
</dbReference>
<keyword evidence="1" id="KW-0732">Signal</keyword>
<dbReference type="AlphaFoldDB" id="A0A913ZGS2"/>
<dbReference type="GeneID" id="119724135"/>
<sequence length="192" mass="21775">MANGTLIYGLVFLCLGFLTLRELTQTEATPNERPAMKLSQFSGPSLKILYCISCGYRQVFEEYSHRLRARYPQLSIEGENFPAHPVRRYLASAFGILKIGLIILIVSGSNPFPAFNLETPGFWTWAIENKVYSCLMLFFISNAIETQLLSTGAFEISLNDMPVWSKLESGKVPRYQELVNILESNMKLSYQL</sequence>
<keyword evidence="2" id="KW-0676">Redox-active center</keyword>
<dbReference type="InterPro" id="IPR011893">
    <property type="entry name" value="Selenoprotein_Rdx-typ"/>
</dbReference>
<dbReference type="PANTHER" id="PTHR13544:SF0">
    <property type="entry name" value="THIOREDOXIN REDUCTASE-LIKE SELENOPROTEIN T"/>
    <property type="match status" value="1"/>
</dbReference>
<evidence type="ECO:0000256" key="2">
    <source>
        <dbReference type="ARBA" id="ARBA00023284"/>
    </source>
</evidence>
<dbReference type="OrthoDB" id="60822at2759"/>
<dbReference type="NCBIfam" id="TIGR02174">
    <property type="entry name" value="CXXU_selWTH"/>
    <property type="match status" value="1"/>
</dbReference>
<dbReference type="Gene3D" id="3.40.30.10">
    <property type="entry name" value="Glutaredoxin"/>
    <property type="match status" value="1"/>
</dbReference>
<dbReference type="GO" id="GO:0045454">
    <property type="term" value="P:cell redox homeostasis"/>
    <property type="evidence" value="ECO:0007669"/>
    <property type="project" value="TreeGrafter"/>
</dbReference>
<keyword evidence="4" id="KW-1185">Reference proteome</keyword>
<protein>
    <recommendedName>
        <fullName evidence="5">Selenoprotein T</fullName>
    </recommendedName>
</protein>
<dbReference type="InterPro" id="IPR019389">
    <property type="entry name" value="Selenoprotein_T"/>
</dbReference>
<dbReference type="InterPro" id="IPR036249">
    <property type="entry name" value="Thioredoxin-like_sf"/>
</dbReference>
<proteinExistence type="predicted"/>
<dbReference type="EnsemblMetazoa" id="XM_038195055.1">
    <property type="protein sequence ID" value="XP_038050983.1"/>
    <property type="gene ID" value="LOC119724135"/>
</dbReference>
<dbReference type="GO" id="GO:0004791">
    <property type="term" value="F:thioredoxin-disulfide reductase (NADPH) activity"/>
    <property type="evidence" value="ECO:0007669"/>
    <property type="project" value="TreeGrafter"/>
</dbReference>
<name>A0A913ZGS2_PATMI</name>
<evidence type="ECO:0000256" key="1">
    <source>
        <dbReference type="ARBA" id="ARBA00022729"/>
    </source>
</evidence>
<accession>A0A913ZGS2</accession>
<organism evidence="3 4">
    <name type="scientific">Patiria miniata</name>
    <name type="common">Bat star</name>
    <name type="synonym">Asterina miniata</name>
    <dbReference type="NCBI Taxonomy" id="46514"/>
    <lineage>
        <taxon>Eukaryota</taxon>
        <taxon>Metazoa</taxon>
        <taxon>Echinodermata</taxon>
        <taxon>Eleutherozoa</taxon>
        <taxon>Asterozoa</taxon>
        <taxon>Asteroidea</taxon>
        <taxon>Valvatacea</taxon>
        <taxon>Valvatida</taxon>
        <taxon>Asterinidae</taxon>
        <taxon>Patiria</taxon>
    </lineage>
</organism>
<dbReference type="PANTHER" id="PTHR13544">
    <property type="entry name" value="SELENOPROTEIN T"/>
    <property type="match status" value="1"/>
</dbReference>
<dbReference type="GO" id="GO:0005789">
    <property type="term" value="C:endoplasmic reticulum membrane"/>
    <property type="evidence" value="ECO:0007669"/>
    <property type="project" value="TreeGrafter"/>
</dbReference>
<dbReference type="RefSeq" id="XP_038050983.1">
    <property type="nucleotide sequence ID" value="XM_038195055.1"/>
</dbReference>
<evidence type="ECO:0000313" key="3">
    <source>
        <dbReference type="EnsemblMetazoa" id="XP_038050983.1"/>
    </source>
</evidence>
<dbReference type="Pfam" id="PF10262">
    <property type="entry name" value="Rdx"/>
    <property type="match status" value="1"/>
</dbReference>